<dbReference type="InterPro" id="IPR018960">
    <property type="entry name" value="DUF1990"/>
</dbReference>
<feature type="domain" description="DUF1990" evidence="1">
    <location>
        <begin position="12"/>
        <end position="172"/>
    </location>
</feature>
<name>A0A5C1Y7J3_9MICO</name>
<accession>A0A5C1Y7J3</accession>
<dbReference type="Pfam" id="PF09348">
    <property type="entry name" value="DUF1990"/>
    <property type="match status" value="1"/>
</dbReference>
<gene>
    <name evidence="2" type="ORF">FLP23_07160</name>
</gene>
<protein>
    <submittedName>
        <fullName evidence="2">DUF1990 domain-containing protein</fullName>
    </submittedName>
</protein>
<evidence type="ECO:0000313" key="2">
    <source>
        <dbReference type="EMBL" id="QEO09801.1"/>
    </source>
</evidence>
<dbReference type="PANTHER" id="PTHR34202:SF1">
    <property type="entry name" value="UPF0548 PROTEIN"/>
    <property type="match status" value="1"/>
</dbReference>
<organism evidence="2 3">
    <name type="scientific">Protaetiibacter larvae</name>
    <dbReference type="NCBI Taxonomy" id="2592654"/>
    <lineage>
        <taxon>Bacteria</taxon>
        <taxon>Bacillati</taxon>
        <taxon>Actinomycetota</taxon>
        <taxon>Actinomycetes</taxon>
        <taxon>Micrococcales</taxon>
        <taxon>Microbacteriaceae</taxon>
        <taxon>Protaetiibacter</taxon>
    </lineage>
</organism>
<dbReference type="PANTHER" id="PTHR34202">
    <property type="entry name" value="UPF0548 PROTEIN"/>
    <property type="match status" value="1"/>
</dbReference>
<dbReference type="AlphaFoldDB" id="A0A5C1Y7J3"/>
<reference evidence="2 3" key="1">
    <citation type="submission" date="2019-09" db="EMBL/GenBank/DDBJ databases">
        <title>Genome sequencing of strain KACC 19322.</title>
        <authorList>
            <person name="Heo J."/>
            <person name="Kim S.-J."/>
            <person name="Kim J.-S."/>
            <person name="Hong S.-B."/>
            <person name="Kwon S.-W."/>
        </authorList>
    </citation>
    <scope>NUCLEOTIDE SEQUENCE [LARGE SCALE GENOMIC DNA]</scope>
    <source>
        <strain evidence="2 3">KACC 19322</strain>
    </source>
</reference>
<dbReference type="InterPro" id="IPR014457">
    <property type="entry name" value="UCP010260"/>
</dbReference>
<proteinExistence type="predicted"/>
<dbReference type="RefSeq" id="WP_149325220.1">
    <property type="nucleotide sequence ID" value="NZ_CP043504.1"/>
</dbReference>
<evidence type="ECO:0000259" key="1">
    <source>
        <dbReference type="Pfam" id="PF09348"/>
    </source>
</evidence>
<evidence type="ECO:0000313" key="3">
    <source>
        <dbReference type="Proteomes" id="UP000322159"/>
    </source>
</evidence>
<dbReference type="EMBL" id="CP043504">
    <property type="protein sequence ID" value="QEO09801.1"/>
    <property type="molecule type" value="Genomic_DNA"/>
</dbReference>
<dbReference type="KEGG" id="lyk:FLP23_07160"/>
<dbReference type="Proteomes" id="UP000322159">
    <property type="component" value="Chromosome"/>
</dbReference>
<dbReference type="PIRSF" id="PIRSF010260">
    <property type="entry name" value="UCP010260"/>
    <property type="match status" value="1"/>
</dbReference>
<dbReference type="OrthoDB" id="120660at2"/>
<keyword evidence="3" id="KW-1185">Reference proteome</keyword>
<sequence>MPAHPPSTSALTYAAVGATLAAGGMAVPAGFQAIDREVVLGSGRELFARAVDTTMRWGVQRGAGIRVRSLSLDEGRPLAVGDLAILRIPLWPRDVPCRVVVVIDEPDRAGFAYGTLPGHPESGEEAFLIELRPDGTVVQRIRAFSRPANAFFRLGYPVLALLQRRYTDRYLRSLRAV</sequence>